<dbReference type="PANTHER" id="PTHR47382:SF9">
    <property type="entry name" value="U-BOX KINASE FAMILY PROTEIN"/>
    <property type="match status" value="1"/>
</dbReference>
<comment type="caution">
    <text evidence="1">The sequence shown here is derived from an EMBL/GenBank/DDBJ whole genome shotgun (WGS) entry which is preliminary data.</text>
</comment>
<dbReference type="Gene3D" id="3.40.50.620">
    <property type="entry name" value="HUPs"/>
    <property type="match status" value="1"/>
</dbReference>
<reference evidence="1 2" key="1">
    <citation type="submission" date="2020-08" db="EMBL/GenBank/DDBJ databases">
        <title>Plant Genome Project.</title>
        <authorList>
            <person name="Zhang R.-G."/>
        </authorList>
    </citation>
    <scope>NUCLEOTIDE SEQUENCE [LARGE SCALE GENOMIC DNA]</scope>
    <source>
        <tissue evidence="1">Rhizome</tissue>
    </source>
</reference>
<sequence>MVLEPKLQKQPPRNPISLKKEAPTCLTDAGAFLRLHIIGPTLHLRPYGFFTDHLDDTACPEVITDSLVLKDVLFGVTPFTHTLIINVSLSSHVLSFAFSIGGRFWCSISLKESPYIIGIEEMEASNQMQHKTTVAVAISRTRNSNYALQWALKNFMSEDGIMFKLLHVVPAIKMVPTPMGNRLPIEQVRDDVVAAYRKEEEWRAQDMLRPYKKMCTERKAAAGNRNSATETEATTENRRLLKILDEMLIFQQSFGVIRSDQIKASDQTCCNSEEIYHKRERRSPLQLKTIIEAEVVVLEGDDAVEAIARDITESSINRLVIGASTRNPLMRYIVVSVSSESRVVKD</sequence>
<gene>
    <name evidence="1" type="ORF">ZIOFF_041640</name>
</gene>
<organism evidence="1 2">
    <name type="scientific">Zingiber officinale</name>
    <name type="common">Ginger</name>
    <name type="synonym">Amomum zingiber</name>
    <dbReference type="NCBI Taxonomy" id="94328"/>
    <lineage>
        <taxon>Eukaryota</taxon>
        <taxon>Viridiplantae</taxon>
        <taxon>Streptophyta</taxon>
        <taxon>Embryophyta</taxon>
        <taxon>Tracheophyta</taxon>
        <taxon>Spermatophyta</taxon>
        <taxon>Magnoliopsida</taxon>
        <taxon>Liliopsida</taxon>
        <taxon>Zingiberales</taxon>
        <taxon>Zingiberaceae</taxon>
        <taxon>Zingiber</taxon>
    </lineage>
</organism>
<accession>A0A8J5GDZ3</accession>
<proteinExistence type="predicted"/>
<dbReference type="AlphaFoldDB" id="A0A8J5GDZ3"/>
<evidence type="ECO:0000313" key="2">
    <source>
        <dbReference type="Proteomes" id="UP000734854"/>
    </source>
</evidence>
<evidence type="ECO:0008006" key="3">
    <source>
        <dbReference type="Google" id="ProtNLM"/>
    </source>
</evidence>
<dbReference type="PANTHER" id="PTHR47382">
    <property type="entry name" value="U-BOX DOMAIN-CONTAINING PROTEIN 52-LIKE"/>
    <property type="match status" value="1"/>
</dbReference>
<dbReference type="SUPFAM" id="SSF52402">
    <property type="entry name" value="Adenine nucleotide alpha hydrolases-like"/>
    <property type="match status" value="1"/>
</dbReference>
<dbReference type="EMBL" id="JACMSC010000011">
    <property type="protein sequence ID" value="KAG6501757.1"/>
    <property type="molecule type" value="Genomic_DNA"/>
</dbReference>
<keyword evidence="2" id="KW-1185">Reference proteome</keyword>
<protein>
    <recommendedName>
        <fullName evidence="3">Universal stress protein</fullName>
    </recommendedName>
</protein>
<name>A0A8J5GDZ3_ZINOF</name>
<evidence type="ECO:0000313" key="1">
    <source>
        <dbReference type="EMBL" id="KAG6501757.1"/>
    </source>
</evidence>
<dbReference type="InterPro" id="IPR014729">
    <property type="entry name" value="Rossmann-like_a/b/a_fold"/>
</dbReference>
<dbReference type="Proteomes" id="UP000734854">
    <property type="component" value="Unassembled WGS sequence"/>
</dbReference>